<evidence type="ECO:0000259" key="15">
    <source>
        <dbReference type="PROSITE" id="PS51199"/>
    </source>
</evidence>
<dbReference type="SUPFAM" id="SSF52540">
    <property type="entry name" value="P-loop containing nucleoside triphosphate hydrolases"/>
    <property type="match status" value="1"/>
</dbReference>
<keyword evidence="7 13" id="KW-0067">ATP-binding</keyword>
<dbReference type="Gene3D" id="1.10.860.10">
    <property type="entry name" value="DNAb Helicase, Chain A"/>
    <property type="match status" value="1"/>
</dbReference>
<dbReference type="Pfam" id="PF00772">
    <property type="entry name" value="DnaB"/>
    <property type="match status" value="1"/>
</dbReference>
<evidence type="ECO:0000256" key="5">
    <source>
        <dbReference type="ARBA" id="ARBA00022801"/>
    </source>
</evidence>
<keyword evidence="3 13" id="KW-0235">DNA replication</keyword>
<dbReference type="Proteomes" id="UP000771749">
    <property type="component" value="Unassembled WGS sequence"/>
</dbReference>
<keyword evidence="9" id="KW-0413">Isomerase</keyword>
<dbReference type="InterPro" id="IPR003593">
    <property type="entry name" value="AAA+_ATPase"/>
</dbReference>
<dbReference type="EMBL" id="JADIMJ010000113">
    <property type="protein sequence ID" value="MBO8454538.1"/>
    <property type="molecule type" value="Genomic_DNA"/>
</dbReference>
<name>A0A940IH06_9BACT</name>
<accession>A0A940IH06</accession>
<evidence type="ECO:0000256" key="4">
    <source>
        <dbReference type="ARBA" id="ARBA00022741"/>
    </source>
</evidence>
<sequence>MAEERKRRSSRRGDSVNLEMLGLEVGNKPPQALDVEEAVIGSMLIEPNCVDESMEELTPSCFYDEKHRMIFDAISALVNEHSSVDVLTVTQKLKAQGNLETVGGPVALAALSRKVGAAAHVEYYIKILKQKCIQRELITASYDILRKAYDETANVDELIDLSQSKIFAAIQNNVKRDVQEIGSIYNQAISDIERLQDTTGLSGVPSGFPSIDKITFGWQPSDLIILAARPSVGKTAFVLNIARNAAVQYNMPVAFFSLEMPSIQLVKRLMVTESGLSADKIKGGVRLAPHEWKQLEEKCRNLAKSPLYIDDTPSLPVMEFRSKVKRLVKQKGVRLVIVDYLQLMQAPSDNRGMMREQEVAAISRTLKATAKEMNVPIIALSQLSRNAVQRTGGNNRPQLSDLRESGSIEQDADMVIFIHRLDYQGLSENVDDKGKTQIIIAKHRNGEIGDIEMMFRSSEVRFVEMEDTLVSQAFRAVPSRMNDDGAPFDAPVPPPDYGSGMGANNEF</sequence>
<evidence type="ECO:0000256" key="12">
    <source>
        <dbReference type="NCBIfam" id="TIGR00665"/>
    </source>
</evidence>
<comment type="similarity">
    <text evidence="1 13">Belongs to the helicase family. DnaB subfamily.</text>
</comment>
<proteinExistence type="inferred from homology"/>
<evidence type="ECO:0000256" key="14">
    <source>
        <dbReference type="SAM" id="MobiDB-lite"/>
    </source>
</evidence>
<organism evidence="16 17">
    <name type="scientific">Candidatus Cryptobacteroides gallistercoris</name>
    <dbReference type="NCBI Taxonomy" id="2840765"/>
    <lineage>
        <taxon>Bacteria</taxon>
        <taxon>Pseudomonadati</taxon>
        <taxon>Bacteroidota</taxon>
        <taxon>Bacteroidia</taxon>
        <taxon>Bacteroidales</taxon>
        <taxon>Candidatus Cryptobacteroides</taxon>
    </lineage>
</organism>
<evidence type="ECO:0000256" key="6">
    <source>
        <dbReference type="ARBA" id="ARBA00022806"/>
    </source>
</evidence>
<feature type="domain" description="SF4 helicase" evidence="15">
    <location>
        <begin position="197"/>
        <end position="469"/>
    </location>
</feature>
<evidence type="ECO:0000256" key="1">
    <source>
        <dbReference type="ARBA" id="ARBA00008428"/>
    </source>
</evidence>
<reference evidence="16" key="1">
    <citation type="submission" date="2020-10" db="EMBL/GenBank/DDBJ databases">
        <authorList>
            <person name="Gilroy R."/>
        </authorList>
    </citation>
    <scope>NUCLEOTIDE SEQUENCE</scope>
    <source>
        <strain evidence="16">F1-3629</strain>
    </source>
</reference>
<dbReference type="GO" id="GO:0005524">
    <property type="term" value="F:ATP binding"/>
    <property type="evidence" value="ECO:0007669"/>
    <property type="project" value="UniProtKB-UniRule"/>
</dbReference>
<evidence type="ECO:0000256" key="7">
    <source>
        <dbReference type="ARBA" id="ARBA00022840"/>
    </source>
</evidence>
<dbReference type="CDD" id="cd00984">
    <property type="entry name" value="DnaB_C"/>
    <property type="match status" value="1"/>
</dbReference>
<keyword evidence="6 13" id="KW-0347">Helicase</keyword>
<dbReference type="AlphaFoldDB" id="A0A940IH06"/>
<protein>
    <recommendedName>
        <fullName evidence="12 13">Replicative DNA helicase</fullName>
        <ecNumber evidence="12 13">5.6.2.3</ecNumber>
    </recommendedName>
</protein>
<evidence type="ECO:0000256" key="3">
    <source>
        <dbReference type="ARBA" id="ARBA00022705"/>
    </source>
</evidence>
<comment type="catalytic activity">
    <reaction evidence="11 13">
        <text>ATP + H2O = ADP + phosphate + H(+)</text>
        <dbReference type="Rhea" id="RHEA:13065"/>
        <dbReference type="ChEBI" id="CHEBI:15377"/>
        <dbReference type="ChEBI" id="CHEBI:15378"/>
        <dbReference type="ChEBI" id="CHEBI:30616"/>
        <dbReference type="ChEBI" id="CHEBI:43474"/>
        <dbReference type="ChEBI" id="CHEBI:456216"/>
        <dbReference type="EC" id="5.6.2.3"/>
    </reaction>
</comment>
<dbReference type="InterPro" id="IPR027417">
    <property type="entry name" value="P-loop_NTPase"/>
</dbReference>
<dbReference type="InterPro" id="IPR007693">
    <property type="entry name" value="DNA_helicase_DnaB-like_N"/>
</dbReference>
<evidence type="ECO:0000256" key="11">
    <source>
        <dbReference type="ARBA" id="ARBA00048954"/>
    </source>
</evidence>
<dbReference type="PROSITE" id="PS51199">
    <property type="entry name" value="SF4_HELICASE"/>
    <property type="match status" value="1"/>
</dbReference>
<dbReference type="Gene3D" id="3.40.50.300">
    <property type="entry name" value="P-loop containing nucleotide triphosphate hydrolases"/>
    <property type="match status" value="1"/>
</dbReference>
<keyword evidence="2 13" id="KW-0639">Primosome</keyword>
<dbReference type="PANTHER" id="PTHR30153:SF2">
    <property type="entry name" value="REPLICATIVE DNA HELICASE"/>
    <property type="match status" value="1"/>
</dbReference>
<evidence type="ECO:0000256" key="8">
    <source>
        <dbReference type="ARBA" id="ARBA00023125"/>
    </source>
</evidence>
<gene>
    <name evidence="16" type="primary">dnaB</name>
    <name evidence="16" type="ORF">IAC07_07450</name>
</gene>
<evidence type="ECO:0000256" key="9">
    <source>
        <dbReference type="ARBA" id="ARBA00023235"/>
    </source>
</evidence>
<evidence type="ECO:0000313" key="17">
    <source>
        <dbReference type="Proteomes" id="UP000771749"/>
    </source>
</evidence>
<keyword evidence="4 13" id="KW-0547">Nucleotide-binding</keyword>
<keyword evidence="8 13" id="KW-0238">DNA-binding</keyword>
<dbReference type="FunFam" id="1.10.860.10:FF:000001">
    <property type="entry name" value="Replicative DNA helicase"/>
    <property type="match status" value="1"/>
</dbReference>
<keyword evidence="5 13" id="KW-0378">Hydrolase</keyword>
<comment type="caution">
    <text evidence="16">The sequence shown here is derived from an EMBL/GenBank/DDBJ whole genome shotgun (WGS) entry which is preliminary data.</text>
</comment>
<dbReference type="GO" id="GO:1990077">
    <property type="term" value="C:primosome complex"/>
    <property type="evidence" value="ECO:0007669"/>
    <property type="project" value="UniProtKB-UniRule"/>
</dbReference>
<dbReference type="SUPFAM" id="SSF48024">
    <property type="entry name" value="N-terminal domain of DnaB helicase"/>
    <property type="match status" value="1"/>
</dbReference>
<dbReference type="InterPro" id="IPR016136">
    <property type="entry name" value="DNA_helicase_N/primase_C"/>
</dbReference>
<reference evidence="16" key="2">
    <citation type="journal article" date="2021" name="PeerJ">
        <title>Extensive microbial diversity within the chicken gut microbiome revealed by metagenomics and culture.</title>
        <authorList>
            <person name="Gilroy R."/>
            <person name="Ravi A."/>
            <person name="Getino M."/>
            <person name="Pursley I."/>
            <person name="Horton D.L."/>
            <person name="Alikhan N.F."/>
            <person name="Baker D."/>
            <person name="Gharbi K."/>
            <person name="Hall N."/>
            <person name="Watson M."/>
            <person name="Adriaenssens E.M."/>
            <person name="Foster-Nyarko E."/>
            <person name="Jarju S."/>
            <person name="Secka A."/>
            <person name="Antonio M."/>
            <person name="Oren A."/>
            <person name="Chaudhuri R.R."/>
            <person name="La Ragione R."/>
            <person name="Hildebrand F."/>
            <person name="Pallen M.J."/>
        </authorList>
    </citation>
    <scope>NUCLEOTIDE SEQUENCE</scope>
    <source>
        <strain evidence="16">F1-3629</strain>
    </source>
</reference>
<dbReference type="Pfam" id="PF03796">
    <property type="entry name" value="DnaB_C"/>
    <property type="match status" value="1"/>
</dbReference>
<dbReference type="GO" id="GO:0005829">
    <property type="term" value="C:cytosol"/>
    <property type="evidence" value="ECO:0007669"/>
    <property type="project" value="TreeGrafter"/>
</dbReference>
<dbReference type="NCBIfam" id="TIGR00665">
    <property type="entry name" value="DnaB"/>
    <property type="match status" value="1"/>
</dbReference>
<evidence type="ECO:0000256" key="10">
    <source>
        <dbReference type="ARBA" id="ARBA00044932"/>
    </source>
</evidence>
<feature type="region of interest" description="Disordered" evidence="14">
    <location>
        <begin position="481"/>
        <end position="507"/>
    </location>
</feature>
<evidence type="ECO:0000313" key="16">
    <source>
        <dbReference type="EMBL" id="MBO8454538.1"/>
    </source>
</evidence>
<evidence type="ECO:0000256" key="2">
    <source>
        <dbReference type="ARBA" id="ARBA00022515"/>
    </source>
</evidence>
<comment type="function">
    <text evidence="10 13">The main replicative DNA helicase, it participates in initiation and elongation during chromosome replication. Travels ahead of the DNA replisome, separating dsDNA into templates for DNA synthesis. A processive ATP-dependent 5'-3' DNA helicase it has DNA-dependent ATPase activity.</text>
</comment>
<dbReference type="GO" id="GO:0043139">
    <property type="term" value="F:5'-3' DNA helicase activity"/>
    <property type="evidence" value="ECO:0007669"/>
    <property type="project" value="UniProtKB-EC"/>
</dbReference>
<dbReference type="GO" id="GO:0006269">
    <property type="term" value="P:DNA replication, synthesis of primer"/>
    <property type="evidence" value="ECO:0007669"/>
    <property type="project" value="UniProtKB-UniRule"/>
</dbReference>
<dbReference type="SMART" id="SM00382">
    <property type="entry name" value="AAA"/>
    <property type="match status" value="1"/>
</dbReference>
<dbReference type="EC" id="5.6.2.3" evidence="12 13"/>
<evidence type="ECO:0000256" key="13">
    <source>
        <dbReference type="RuleBase" id="RU362085"/>
    </source>
</evidence>
<dbReference type="PANTHER" id="PTHR30153">
    <property type="entry name" value="REPLICATIVE DNA HELICASE DNAB"/>
    <property type="match status" value="1"/>
</dbReference>
<dbReference type="InterPro" id="IPR036185">
    <property type="entry name" value="DNA_heli_DnaB-like_N_sf"/>
</dbReference>
<dbReference type="InterPro" id="IPR007692">
    <property type="entry name" value="DNA_helicase_DnaB"/>
</dbReference>
<dbReference type="GO" id="GO:0003677">
    <property type="term" value="F:DNA binding"/>
    <property type="evidence" value="ECO:0007669"/>
    <property type="project" value="UniProtKB-UniRule"/>
</dbReference>
<dbReference type="InterPro" id="IPR007694">
    <property type="entry name" value="DNA_helicase_DnaB-like_C"/>
</dbReference>
<dbReference type="GO" id="GO:0016787">
    <property type="term" value="F:hydrolase activity"/>
    <property type="evidence" value="ECO:0007669"/>
    <property type="project" value="UniProtKB-KW"/>
</dbReference>